<proteinExistence type="inferred from homology"/>
<feature type="domain" description="Cobalamin adenosyltransferase-like" evidence="8">
    <location>
        <begin position="6"/>
        <end position="198"/>
    </location>
</feature>
<dbReference type="FunFam" id="1.20.1200.10:FF:000001">
    <property type="entry name" value="Cob(I)yrinic acid a,c-diamide adenosyltransferase"/>
    <property type="match status" value="1"/>
</dbReference>
<evidence type="ECO:0000256" key="4">
    <source>
        <dbReference type="ARBA" id="ARBA00022741"/>
    </source>
</evidence>
<feature type="region of interest" description="Disordered" evidence="7">
    <location>
        <begin position="79"/>
        <end position="108"/>
    </location>
</feature>
<dbReference type="SUPFAM" id="SSF89028">
    <property type="entry name" value="Cobalamin adenosyltransferase-like"/>
    <property type="match status" value="1"/>
</dbReference>
<dbReference type="UniPathway" id="UPA00148">
    <property type="reaction ID" value="UER00233"/>
</dbReference>
<comment type="pathway">
    <text evidence="6">Cofactor biosynthesis; adenosylcobalamin biosynthesis; adenosylcobalamin from cob(II)yrinate a,c-diamide: step 2/7.</text>
</comment>
<keyword evidence="5 6" id="KW-0067">ATP-binding</keyword>
<dbReference type="PANTHER" id="PTHR12213">
    <property type="entry name" value="CORRINOID ADENOSYLTRANSFERASE"/>
    <property type="match status" value="1"/>
</dbReference>
<dbReference type="InterPro" id="IPR029499">
    <property type="entry name" value="PduO-typ"/>
</dbReference>
<feature type="compositionally biased region" description="Polar residues" evidence="7">
    <location>
        <begin position="95"/>
        <end position="106"/>
    </location>
</feature>
<keyword evidence="4 6" id="KW-0547">Nucleotide-binding</keyword>
<comment type="similarity">
    <text evidence="1 6">Belongs to the Cob(I)alamin adenosyltransferase family.</text>
</comment>
<keyword evidence="3 6" id="KW-0808">Transferase</keyword>
<evidence type="ECO:0000256" key="2">
    <source>
        <dbReference type="ARBA" id="ARBA00011233"/>
    </source>
</evidence>
<keyword evidence="10" id="KW-1185">Reference proteome</keyword>
<dbReference type="InterPro" id="IPR016030">
    <property type="entry name" value="CblAdoTrfase-like"/>
</dbReference>
<dbReference type="PANTHER" id="PTHR12213:SF0">
    <property type="entry name" value="CORRINOID ADENOSYLTRANSFERASE MMAB"/>
    <property type="match status" value="1"/>
</dbReference>
<dbReference type="Pfam" id="PF01923">
    <property type="entry name" value="Cob_adeno_trans"/>
    <property type="match status" value="1"/>
</dbReference>
<organism evidence="9 10">
    <name type="scientific">Duncaniella dubosii</name>
    <dbReference type="NCBI Taxonomy" id="2518971"/>
    <lineage>
        <taxon>Bacteria</taxon>
        <taxon>Pseudomonadati</taxon>
        <taxon>Bacteroidota</taxon>
        <taxon>Bacteroidia</taxon>
        <taxon>Bacteroidales</taxon>
        <taxon>Muribaculaceae</taxon>
        <taxon>Duncaniella</taxon>
    </lineage>
</organism>
<dbReference type="GO" id="GO:0005524">
    <property type="term" value="F:ATP binding"/>
    <property type="evidence" value="ECO:0007669"/>
    <property type="project" value="UniProtKB-UniRule"/>
</dbReference>
<dbReference type="AlphaFoldDB" id="A0A4P7W2J1"/>
<evidence type="ECO:0000256" key="1">
    <source>
        <dbReference type="ARBA" id="ARBA00007487"/>
    </source>
</evidence>
<evidence type="ECO:0000259" key="8">
    <source>
        <dbReference type="Pfam" id="PF01923"/>
    </source>
</evidence>
<evidence type="ECO:0000256" key="7">
    <source>
        <dbReference type="SAM" id="MobiDB-lite"/>
    </source>
</evidence>
<dbReference type="InterPro" id="IPR036451">
    <property type="entry name" value="CblAdoTrfase-like_sf"/>
</dbReference>
<evidence type="ECO:0000256" key="3">
    <source>
        <dbReference type="ARBA" id="ARBA00022679"/>
    </source>
</evidence>
<comment type="subunit">
    <text evidence="2">Homotrimer.</text>
</comment>
<comment type="catalytic activity">
    <reaction evidence="6">
        <text>2 cob(II)alamin + reduced [electron-transfer flavoprotein] + 2 ATP = 2 adenosylcob(III)alamin + 2 triphosphate + oxidized [electron-transfer flavoprotein] + 3 H(+)</text>
        <dbReference type="Rhea" id="RHEA:28671"/>
        <dbReference type="Rhea" id="RHEA-COMP:10685"/>
        <dbReference type="Rhea" id="RHEA-COMP:10686"/>
        <dbReference type="ChEBI" id="CHEBI:15378"/>
        <dbReference type="ChEBI" id="CHEBI:16304"/>
        <dbReference type="ChEBI" id="CHEBI:18036"/>
        <dbReference type="ChEBI" id="CHEBI:18408"/>
        <dbReference type="ChEBI" id="CHEBI:30616"/>
        <dbReference type="ChEBI" id="CHEBI:57692"/>
        <dbReference type="ChEBI" id="CHEBI:58307"/>
        <dbReference type="EC" id="2.5.1.17"/>
    </reaction>
</comment>
<evidence type="ECO:0000313" key="9">
    <source>
        <dbReference type="EMBL" id="QCD41610.1"/>
    </source>
</evidence>
<keyword evidence="6" id="KW-0169">Cobalamin biosynthesis</keyword>
<dbReference type="EMBL" id="CP039396">
    <property type="protein sequence ID" value="QCD41610.1"/>
    <property type="molecule type" value="Genomic_DNA"/>
</dbReference>
<reference evidence="10" key="1">
    <citation type="submission" date="2019-02" db="EMBL/GenBank/DDBJ databases">
        <title>Isolation and identification of novel species under the genus Muribaculum.</title>
        <authorList>
            <person name="Miyake S."/>
            <person name="Ding Y."/>
            <person name="Low A."/>
            <person name="Soh M."/>
            <person name="Seedorf H."/>
        </authorList>
    </citation>
    <scope>NUCLEOTIDE SEQUENCE [LARGE SCALE GENOMIC DNA]</scope>
    <source>
        <strain evidence="10">H5</strain>
    </source>
</reference>
<dbReference type="GO" id="GO:0008817">
    <property type="term" value="F:corrinoid adenosyltransferase activity"/>
    <property type="evidence" value="ECO:0007669"/>
    <property type="project" value="UniProtKB-UniRule"/>
</dbReference>
<evidence type="ECO:0000256" key="5">
    <source>
        <dbReference type="ARBA" id="ARBA00022840"/>
    </source>
</evidence>
<comment type="catalytic activity">
    <reaction evidence="6">
        <text>2 cob(II)yrinate a,c diamide + reduced [electron-transfer flavoprotein] + 2 ATP = 2 adenosylcob(III)yrinate a,c-diamide + 2 triphosphate + oxidized [electron-transfer flavoprotein] + 3 H(+)</text>
        <dbReference type="Rhea" id="RHEA:11528"/>
        <dbReference type="Rhea" id="RHEA-COMP:10685"/>
        <dbReference type="Rhea" id="RHEA-COMP:10686"/>
        <dbReference type="ChEBI" id="CHEBI:15378"/>
        <dbReference type="ChEBI" id="CHEBI:18036"/>
        <dbReference type="ChEBI" id="CHEBI:30616"/>
        <dbReference type="ChEBI" id="CHEBI:57692"/>
        <dbReference type="ChEBI" id="CHEBI:58307"/>
        <dbReference type="ChEBI" id="CHEBI:58503"/>
        <dbReference type="ChEBI" id="CHEBI:58537"/>
        <dbReference type="EC" id="2.5.1.17"/>
    </reaction>
</comment>
<dbReference type="GO" id="GO:0009236">
    <property type="term" value="P:cobalamin biosynthetic process"/>
    <property type="evidence" value="ECO:0007669"/>
    <property type="project" value="UniProtKB-UniRule"/>
</dbReference>
<dbReference type="EC" id="2.5.1.17" evidence="6"/>
<gene>
    <name evidence="9" type="ORF">E7747_04515</name>
</gene>
<dbReference type="Proteomes" id="UP000297149">
    <property type="component" value="Chromosome"/>
</dbReference>
<name>A0A4P7W2J1_9BACT</name>
<dbReference type="Gene3D" id="1.20.1200.10">
    <property type="entry name" value="Cobalamin adenosyltransferase-like"/>
    <property type="match status" value="1"/>
</dbReference>
<evidence type="ECO:0000313" key="10">
    <source>
        <dbReference type="Proteomes" id="UP000297149"/>
    </source>
</evidence>
<accession>A0A4P7W2J1</accession>
<dbReference type="NCBIfam" id="TIGR00636">
    <property type="entry name" value="PduO_Nterm"/>
    <property type="match status" value="1"/>
</dbReference>
<dbReference type="KEGG" id="ddb:E7747_04515"/>
<dbReference type="RefSeq" id="WP_123613932.1">
    <property type="nucleotide sequence ID" value="NZ_CP039396.1"/>
</dbReference>
<sequence length="211" mass="22753">MKKSPLYTRTGDTGMTSLIGGQRVAKNSPRVSAYGTLDELNAMIGLVQAHCTELDNFVTATLLSINNTLFNIGAYLATPSPQTDSQPEAPAGDTPGQSPEPESQTDGPAEKITATLTPVLTELEHQIDLLDSSVPPIRLFVLPGGSIGAAHAHVARTICRRAEREILNLADTGAFVAPIVLTYINRLSDYLFALARYINHFTGTPELTWHR</sequence>
<protein>
    <recommendedName>
        <fullName evidence="6">Corrinoid adenosyltransferase</fullName>
        <ecNumber evidence="6">2.5.1.17</ecNumber>
    </recommendedName>
    <alternativeName>
        <fullName evidence="6">Cob(II)alamin adenosyltransferase</fullName>
    </alternativeName>
    <alternativeName>
        <fullName evidence="6">Cob(II)yrinic acid a,c-diamide adenosyltransferase</fullName>
    </alternativeName>
    <alternativeName>
        <fullName evidence="6">Cobinamide/cobalamin adenosyltransferase</fullName>
    </alternativeName>
</protein>
<evidence type="ECO:0000256" key="6">
    <source>
        <dbReference type="RuleBase" id="RU366026"/>
    </source>
</evidence>